<dbReference type="InterPro" id="IPR051708">
    <property type="entry name" value="Plant_Aspart_Prot_A1"/>
</dbReference>
<reference evidence="9 10" key="1">
    <citation type="submission" date="2024-01" db="EMBL/GenBank/DDBJ databases">
        <title>Genome assemblies of Stephania.</title>
        <authorList>
            <person name="Yang L."/>
        </authorList>
    </citation>
    <scope>NUCLEOTIDE SEQUENCE [LARGE SCALE GENOMIC DNA]</scope>
    <source>
        <strain evidence="9">QJT</strain>
        <tissue evidence="9">Leaf</tissue>
    </source>
</reference>
<evidence type="ECO:0000256" key="3">
    <source>
        <dbReference type="ARBA" id="ARBA00022750"/>
    </source>
</evidence>
<keyword evidence="3" id="KW-0064">Aspartyl protease</keyword>
<evidence type="ECO:0000256" key="2">
    <source>
        <dbReference type="ARBA" id="ARBA00022670"/>
    </source>
</evidence>
<keyword evidence="2" id="KW-0645">Protease</keyword>
<feature type="domain" description="Xylanase inhibitor N-terminal" evidence="8">
    <location>
        <begin position="141"/>
        <end position="261"/>
    </location>
</feature>
<dbReference type="InterPro" id="IPR021109">
    <property type="entry name" value="Peptidase_aspartic_dom_sf"/>
</dbReference>
<dbReference type="CDD" id="cd05476">
    <property type="entry name" value="pepsin_A_like_plant"/>
    <property type="match status" value="1"/>
</dbReference>
<keyword evidence="5" id="KW-0325">Glycoprotein</keyword>
<feature type="domain" description="Xylanase inhibitor C-terminal" evidence="7">
    <location>
        <begin position="315"/>
        <end position="449"/>
    </location>
</feature>
<dbReference type="GO" id="GO:0005576">
    <property type="term" value="C:extracellular region"/>
    <property type="evidence" value="ECO:0007669"/>
    <property type="project" value="TreeGrafter"/>
</dbReference>
<evidence type="ECO:0000256" key="5">
    <source>
        <dbReference type="ARBA" id="ARBA00023180"/>
    </source>
</evidence>
<gene>
    <name evidence="9" type="ORF">Sjap_020292</name>
</gene>
<dbReference type="AlphaFoldDB" id="A0AAP0F5P1"/>
<evidence type="ECO:0000259" key="7">
    <source>
        <dbReference type="Pfam" id="PF14541"/>
    </source>
</evidence>
<dbReference type="Pfam" id="PF14541">
    <property type="entry name" value="TAXi_C"/>
    <property type="match status" value="1"/>
</dbReference>
<comment type="caution">
    <text evidence="9">The sequence shown here is derived from an EMBL/GenBank/DDBJ whole genome shotgun (WGS) entry which is preliminary data.</text>
</comment>
<evidence type="ECO:0000256" key="6">
    <source>
        <dbReference type="SAM" id="MobiDB-lite"/>
    </source>
</evidence>
<evidence type="ECO:0008006" key="11">
    <source>
        <dbReference type="Google" id="ProtNLM"/>
    </source>
</evidence>
<dbReference type="InterPro" id="IPR032799">
    <property type="entry name" value="TAXi_C"/>
</dbReference>
<name>A0AAP0F5P1_9MAGN</name>
<evidence type="ECO:0000313" key="9">
    <source>
        <dbReference type="EMBL" id="KAK9103038.1"/>
    </source>
</evidence>
<comment type="similarity">
    <text evidence="1">Belongs to the peptidase A1 family.</text>
</comment>
<keyword evidence="10" id="KW-1185">Reference proteome</keyword>
<sequence length="490" mass="53465">MHKLAERSPESDWDSCTKHHWFVLYGTPSVIRSIQATADVAFKSLPAWMGGGATAKSPSPSPPAATTPSACPWPPPAPSPSTWTPAATWSGSPAAPSSASSARAAAADSHHPSPSPRRHPHPLLRPRLLRRPLLPLPSDLCASARCPLESIELSECSPSSFPCPSFYYAYADGSFVANLYSHNVSIPLSSPHLHLRNFTFGCAHTALGEPTGVAGFGRGLLSLPAQLSRLSPQLPNRFSYCLVSHSFDPHRIRNPSPLILGRTPPTPTPTPTKTKNKRTATPNADNSYYSHYSNNNDDEFVYTPMLDNPKHPYFYCVGLEAVTVGETRIGSPVSLRRVSREGNGGMVVDSGTTFTMLPSKLHQRVVAEFDRRVGRLLRRATPVEDRTGLRPCYYYGDGDAARHVPRVVLHFGGNASVALPRRNYFFGYVSGGEGRVGCLMVMDGGVTRRRRVGPRGLWGIISNKGLRWCMIWRRGRLDLRGSTAHLCGIV</sequence>
<feature type="region of interest" description="Disordered" evidence="6">
    <location>
        <begin position="51"/>
        <end position="123"/>
    </location>
</feature>
<evidence type="ECO:0000256" key="4">
    <source>
        <dbReference type="ARBA" id="ARBA00022801"/>
    </source>
</evidence>
<feature type="region of interest" description="Disordered" evidence="6">
    <location>
        <begin position="254"/>
        <end position="287"/>
    </location>
</feature>
<dbReference type="PROSITE" id="PS00141">
    <property type="entry name" value="ASP_PROTEASE"/>
    <property type="match status" value="1"/>
</dbReference>
<dbReference type="InterPro" id="IPR032861">
    <property type="entry name" value="TAXi_N"/>
</dbReference>
<dbReference type="SUPFAM" id="SSF50630">
    <property type="entry name" value="Acid proteases"/>
    <property type="match status" value="1"/>
</dbReference>
<dbReference type="GO" id="GO:0004190">
    <property type="term" value="F:aspartic-type endopeptidase activity"/>
    <property type="evidence" value="ECO:0007669"/>
    <property type="project" value="UniProtKB-KW"/>
</dbReference>
<evidence type="ECO:0000313" key="10">
    <source>
        <dbReference type="Proteomes" id="UP001417504"/>
    </source>
</evidence>
<dbReference type="GO" id="GO:0006508">
    <property type="term" value="P:proteolysis"/>
    <property type="evidence" value="ECO:0007669"/>
    <property type="project" value="UniProtKB-KW"/>
</dbReference>
<dbReference type="EMBL" id="JBBNAE010000008">
    <property type="protein sequence ID" value="KAK9103038.1"/>
    <property type="molecule type" value="Genomic_DNA"/>
</dbReference>
<evidence type="ECO:0000259" key="8">
    <source>
        <dbReference type="Pfam" id="PF14543"/>
    </source>
</evidence>
<protein>
    <recommendedName>
        <fullName evidence="11">Peptidase A1 domain-containing protein</fullName>
    </recommendedName>
</protein>
<dbReference type="InterPro" id="IPR001969">
    <property type="entry name" value="Aspartic_peptidase_AS"/>
</dbReference>
<proteinExistence type="inferred from homology"/>
<accession>A0AAP0F5P1</accession>
<dbReference type="InterPro" id="IPR034161">
    <property type="entry name" value="Pepsin-like_plant"/>
</dbReference>
<organism evidence="9 10">
    <name type="scientific">Stephania japonica</name>
    <dbReference type="NCBI Taxonomy" id="461633"/>
    <lineage>
        <taxon>Eukaryota</taxon>
        <taxon>Viridiplantae</taxon>
        <taxon>Streptophyta</taxon>
        <taxon>Embryophyta</taxon>
        <taxon>Tracheophyta</taxon>
        <taxon>Spermatophyta</taxon>
        <taxon>Magnoliopsida</taxon>
        <taxon>Ranunculales</taxon>
        <taxon>Menispermaceae</taxon>
        <taxon>Menispermoideae</taxon>
        <taxon>Cissampelideae</taxon>
        <taxon>Stephania</taxon>
    </lineage>
</organism>
<feature type="compositionally biased region" description="Pro residues" evidence="6">
    <location>
        <begin position="59"/>
        <end position="79"/>
    </location>
</feature>
<dbReference type="Proteomes" id="UP001417504">
    <property type="component" value="Unassembled WGS sequence"/>
</dbReference>
<dbReference type="PANTHER" id="PTHR47967">
    <property type="entry name" value="OS07G0603500 PROTEIN-RELATED"/>
    <property type="match status" value="1"/>
</dbReference>
<keyword evidence="4" id="KW-0378">Hydrolase</keyword>
<evidence type="ECO:0000256" key="1">
    <source>
        <dbReference type="ARBA" id="ARBA00007447"/>
    </source>
</evidence>
<feature type="compositionally biased region" description="Low complexity" evidence="6">
    <location>
        <begin position="80"/>
        <end position="107"/>
    </location>
</feature>
<dbReference type="PANTHER" id="PTHR47967:SF26">
    <property type="entry name" value="PEPTIDASE A1 DOMAIN-CONTAINING PROTEIN"/>
    <property type="match status" value="1"/>
</dbReference>
<dbReference type="Pfam" id="PF14543">
    <property type="entry name" value="TAXi_N"/>
    <property type="match status" value="1"/>
</dbReference>
<dbReference type="Gene3D" id="2.40.70.10">
    <property type="entry name" value="Acid Proteases"/>
    <property type="match status" value="2"/>
</dbReference>